<feature type="compositionally biased region" description="Basic and acidic residues" evidence="1">
    <location>
        <begin position="371"/>
        <end position="382"/>
    </location>
</feature>
<organism evidence="2">
    <name type="scientific">uncultured Alphaproteobacteria bacterium</name>
    <dbReference type="NCBI Taxonomy" id="91750"/>
    <lineage>
        <taxon>Bacteria</taxon>
        <taxon>Pseudomonadati</taxon>
        <taxon>Pseudomonadota</taxon>
        <taxon>Alphaproteobacteria</taxon>
        <taxon>environmental samples</taxon>
    </lineage>
</organism>
<reference evidence="2" key="1">
    <citation type="submission" date="2016-04" db="EMBL/GenBank/DDBJ databases">
        <authorList>
            <person name="Evans L.H."/>
            <person name="Alamgir A."/>
            <person name="Owens N."/>
            <person name="Weber N.D."/>
            <person name="Virtaneva K."/>
            <person name="Barbian K."/>
            <person name="Babar A."/>
            <person name="Rosenke K."/>
        </authorList>
    </citation>
    <scope>NUCLEOTIDE SEQUENCE</scope>
    <source>
        <strain evidence="2">86</strain>
    </source>
</reference>
<dbReference type="AlphaFoldDB" id="A0A212JZZ2"/>
<dbReference type="EMBL" id="FLUO01000001">
    <property type="protein sequence ID" value="SBW05029.1"/>
    <property type="molecule type" value="Genomic_DNA"/>
</dbReference>
<evidence type="ECO:0000313" key="2">
    <source>
        <dbReference type="EMBL" id="SBW05029.1"/>
    </source>
</evidence>
<dbReference type="Gene3D" id="3.40.1350.10">
    <property type="match status" value="1"/>
</dbReference>
<dbReference type="GO" id="GO:0003676">
    <property type="term" value="F:nucleic acid binding"/>
    <property type="evidence" value="ECO:0007669"/>
    <property type="project" value="InterPro"/>
</dbReference>
<gene>
    <name evidence="2" type="ORF">KL86APRO_11930</name>
</gene>
<evidence type="ECO:0008006" key="3">
    <source>
        <dbReference type="Google" id="ProtNLM"/>
    </source>
</evidence>
<accession>A0A212JZZ2</accession>
<protein>
    <recommendedName>
        <fullName evidence="3">DUF91 domain-containing protein</fullName>
    </recommendedName>
</protein>
<proteinExistence type="predicted"/>
<name>A0A212JZZ2_9PROT</name>
<feature type="region of interest" description="Disordered" evidence="1">
    <location>
        <begin position="347"/>
        <end position="382"/>
    </location>
</feature>
<dbReference type="InterPro" id="IPR011856">
    <property type="entry name" value="tRNA_endonuc-like_dom_sf"/>
</dbReference>
<sequence length="382" mass="41826">MVLFAENEGSLGLLRPESFADRHDEACIQAWADASPEIVNGGHPLISLGREIVTRHGHLIDNLFLDQDGALFVVEMKRGRTPRTVVAQVIDYAAHVSRLDWPEVDALCRDRQGCGVDEAFRRVFGRTLPRERTPAHRLAILAESYDPQAIDAALYLVNAGTPLVLLQFTCFRVDGRDVLDIRPVLGTLPEPGAVNAEDGADGYDAWLLGSVEQALPGLAQDQGWALRCRRNKQTLPFGCSGWPLSLGDCQLRVDTYKRDAVSLRLAFRRECAPGLQEFVECRRADWVDGFPAAFETPPYATVFACLTRDMPRPEMGEPERIEEIVSAVRGMTGGLLPVIGRYFAEQEGGDDGGMDEGTARQALAGGAGEPLPERLECGRNGG</sequence>
<evidence type="ECO:0000256" key="1">
    <source>
        <dbReference type="SAM" id="MobiDB-lite"/>
    </source>
</evidence>